<sequence length="303" mass="33069">MTAPPTAEEIRDVNTRYHDGAAAHYDAKWGINWGEVGAHQVLLKTRKALGGAPPRFARSLEIGAGTGYFSLHLLKAGIVEAATCTDISPVMLETLEANAAELGLSVETVACDAEQLPLAPGSFELVMGHAVLHHLPDLARAFREFERVLTPGGTVFFAGEPSRTGDRIASVPKRAASCMAPAWRRALRAREAPAGHTDGGERNHQLEASVDVHAFVPDDLVGFARDAGLEDVRVRGEELLANWFGWANRALESTAEPEDVPWLWRQYAFRGYLALQQLDSRLLEKRLPPALFYNLMVSARKAG</sequence>
<evidence type="ECO:0000259" key="1">
    <source>
        <dbReference type="Pfam" id="PF08241"/>
    </source>
</evidence>
<name>A0A6J4RQ66_9ACTN</name>
<dbReference type="Gene3D" id="3.40.50.150">
    <property type="entry name" value="Vaccinia Virus protein VP39"/>
    <property type="match status" value="1"/>
</dbReference>
<dbReference type="InterPro" id="IPR013216">
    <property type="entry name" value="Methyltransf_11"/>
</dbReference>
<feature type="domain" description="Methyltransferase type 11" evidence="1">
    <location>
        <begin position="60"/>
        <end position="157"/>
    </location>
</feature>
<dbReference type="EMBL" id="CADCVR010000019">
    <property type="protein sequence ID" value="CAA9478888.1"/>
    <property type="molecule type" value="Genomic_DNA"/>
</dbReference>
<dbReference type="PANTHER" id="PTHR43591:SF24">
    <property type="entry name" value="2-METHOXY-6-POLYPRENYL-1,4-BENZOQUINOL METHYLASE, MITOCHONDRIAL"/>
    <property type="match status" value="1"/>
</dbReference>
<reference evidence="2" key="1">
    <citation type="submission" date="2020-02" db="EMBL/GenBank/DDBJ databases">
        <authorList>
            <person name="Meier V. D."/>
        </authorList>
    </citation>
    <scope>NUCLEOTIDE SEQUENCE</scope>
    <source>
        <strain evidence="2">AVDCRST_MAG53</strain>
    </source>
</reference>
<dbReference type="Pfam" id="PF08241">
    <property type="entry name" value="Methyltransf_11"/>
    <property type="match status" value="1"/>
</dbReference>
<dbReference type="GO" id="GO:0008757">
    <property type="term" value="F:S-adenosylmethionine-dependent methyltransferase activity"/>
    <property type="evidence" value="ECO:0007669"/>
    <property type="project" value="InterPro"/>
</dbReference>
<dbReference type="SUPFAM" id="SSF53335">
    <property type="entry name" value="S-adenosyl-L-methionine-dependent methyltransferases"/>
    <property type="match status" value="1"/>
</dbReference>
<dbReference type="AlphaFoldDB" id="A0A6J4RQ66"/>
<dbReference type="CDD" id="cd02440">
    <property type="entry name" value="AdoMet_MTases"/>
    <property type="match status" value="1"/>
</dbReference>
<organism evidence="2">
    <name type="scientific">uncultured Solirubrobacteraceae bacterium</name>
    <dbReference type="NCBI Taxonomy" id="1162706"/>
    <lineage>
        <taxon>Bacteria</taxon>
        <taxon>Bacillati</taxon>
        <taxon>Actinomycetota</taxon>
        <taxon>Thermoleophilia</taxon>
        <taxon>Solirubrobacterales</taxon>
        <taxon>Solirubrobacteraceae</taxon>
        <taxon>environmental samples</taxon>
    </lineage>
</organism>
<gene>
    <name evidence="2" type="ORF">AVDCRST_MAG53-639</name>
</gene>
<accession>A0A6J4RQ66</accession>
<dbReference type="PANTHER" id="PTHR43591">
    <property type="entry name" value="METHYLTRANSFERASE"/>
    <property type="match status" value="1"/>
</dbReference>
<evidence type="ECO:0000313" key="2">
    <source>
        <dbReference type="EMBL" id="CAA9478888.1"/>
    </source>
</evidence>
<protein>
    <recommendedName>
        <fullName evidence="1">Methyltransferase type 11 domain-containing protein</fullName>
    </recommendedName>
</protein>
<dbReference type="InterPro" id="IPR029063">
    <property type="entry name" value="SAM-dependent_MTases_sf"/>
</dbReference>
<proteinExistence type="predicted"/>